<accession>A0A9P5EH37</accession>
<keyword evidence="2" id="KW-1185">Reference proteome</keyword>
<sequence>MGLMEMLIEVADIVCTTSSLTHTEDHLKKWKDGRARGIAVDEAGRMSRGDLYSVWGNTLMPCLLAGDEHFVPLEVKSLYDRDAEGNMRNRFGDDARKSALEFITATGWPVYRVRG</sequence>
<name>A0A9P5EH37_9HYPO</name>
<dbReference type="EMBL" id="LUFC02000151">
    <property type="protein sequence ID" value="KAF4501098.1"/>
    <property type="molecule type" value="Genomic_DNA"/>
</dbReference>
<dbReference type="OrthoDB" id="6513042at2759"/>
<comment type="caution">
    <text evidence="1">The sequence shown here is derived from an EMBL/GenBank/DDBJ whole genome shotgun (WGS) entry which is preliminary data.</text>
</comment>
<evidence type="ECO:0000313" key="2">
    <source>
        <dbReference type="Proteomes" id="UP000737391"/>
    </source>
</evidence>
<evidence type="ECO:0000313" key="1">
    <source>
        <dbReference type="EMBL" id="KAF4501098.1"/>
    </source>
</evidence>
<dbReference type="AlphaFoldDB" id="A0A9P5EH37"/>
<dbReference type="Proteomes" id="UP000737391">
    <property type="component" value="Unassembled WGS sequence"/>
</dbReference>
<protein>
    <submittedName>
        <fullName evidence="1">Uncharacterized protein</fullName>
    </submittedName>
</protein>
<proteinExistence type="predicted"/>
<reference evidence="1" key="1">
    <citation type="submission" date="2020-01" db="EMBL/GenBank/DDBJ databases">
        <title>Identification and distribution of gene clusters putatively required for synthesis of sphingolipid metabolism inhibitors in phylogenetically diverse species of the filamentous fungus Fusarium.</title>
        <authorList>
            <person name="Kim H.-S."/>
            <person name="Busman M."/>
            <person name="Brown D.W."/>
            <person name="Divon H."/>
            <person name="Uhlig S."/>
            <person name="Proctor R.H."/>
        </authorList>
    </citation>
    <scope>NUCLEOTIDE SEQUENCE</scope>
    <source>
        <strain evidence="1">NRRL 31653</strain>
    </source>
</reference>
<gene>
    <name evidence="1" type="ORF">FAGAP_2683</name>
</gene>
<organism evidence="1 2">
    <name type="scientific">Fusarium agapanthi</name>
    <dbReference type="NCBI Taxonomy" id="1803897"/>
    <lineage>
        <taxon>Eukaryota</taxon>
        <taxon>Fungi</taxon>
        <taxon>Dikarya</taxon>
        <taxon>Ascomycota</taxon>
        <taxon>Pezizomycotina</taxon>
        <taxon>Sordariomycetes</taxon>
        <taxon>Hypocreomycetidae</taxon>
        <taxon>Hypocreales</taxon>
        <taxon>Nectriaceae</taxon>
        <taxon>Fusarium</taxon>
        <taxon>Fusarium fujikuroi species complex</taxon>
    </lineage>
</organism>